<dbReference type="Proteomes" id="UP001186974">
    <property type="component" value="Unassembled WGS sequence"/>
</dbReference>
<accession>A0ACC3DNG2</accession>
<dbReference type="EMBL" id="JAWDJW010002072">
    <property type="protein sequence ID" value="KAK3078242.1"/>
    <property type="molecule type" value="Genomic_DNA"/>
</dbReference>
<gene>
    <name evidence="1" type="ORF">LTS18_008080</name>
</gene>
<organism evidence="1 2">
    <name type="scientific">Coniosporium uncinatum</name>
    <dbReference type="NCBI Taxonomy" id="93489"/>
    <lineage>
        <taxon>Eukaryota</taxon>
        <taxon>Fungi</taxon>
        <taxon>Dikarya</taxon>
        <taxon>Ascomycota</taxon>
        <taxon>Pezizomycotina</taxon>
        <taxon>Dothideomycetes</taxon>
        <taxon>Dothideomycetes incertae sedis</taxon>
        <taxon>Coniosporium</taxon>
    </lineage>
</organism>
<comment type="caution">
    <text evidence="1">The sequence shown here is derived from an EMBL/GenBank/DDBJ whole genome shotgun (WGS) entry which is preliminary data.</text>
</comment>
<reference evidence="1" key="1">
    <citation type="submission" date="2024-09" db="EMBL/GenBank/DDBJ databases">
        <title>Black Yeasts Isolated from many extreme environments.</title>
        <authorList>
            <person name="Coleine C."/>
            <person name="Stajich J.E."/>
            <person name="Selbmann L."/>
        </authorList>
    </citation>
    <scope>NUCLEOTIDE SEQUENCE</scope>
    <source>
        <strain evidence="1">CCFEE 5737</strain>
    </source>
</reference>
<protein>
    <submittedName>
        <fullName evidence="1">Uncharacterized protein</fullName>
    </submittedName>
</protein>
<name>A0ACC3DNG2_9PEZI</name>
<keyword evidence="2" id="KW-1185">Reference proteome</keyword>
<proteinExistence type="predicted"/>
<evidence type="ECO:0000313" key="2">
    <source>
        <dbReference type="Proteomes" id="UP001186974"/>
    </source>
</evidence>
<sequence length="152" mass="16967">MAHCFTGERKPKHTHSADDEMLIPSDRKDMPAEYEGMFKTNQWNALKIYKFYTGPNGYHFKKTPQNEYNFRGPAELVPYLANECQTGGRGTVRVCSFAPDGLSYFVRYDRGTCVWGPGPGNGARHVQTGVRGAAADAPVAGRVHRLCRVRLA</sequence>
<evidence type="ECO:0000313" key="1">
    <source>
        <dbReference type="EMBL" id="KAK3078242.1"/>
    </source>
</evidence>